<organism evidence="1 2">
    <name type="scientific">Dallia pectoralis</name>
    <name type="common">Alaska blackfish</name>
    <dbReference type="NCBI Taxonomy" id="75939"/>
    <lineage>
        <taxon>Eukaryota</taxon>
        <taxon>Metazoa</taxon>
        <taxon>Chordata</taxon>
        <taxon>Craniata</taxon>
        <taxon>Vertebrata</taxon>
        <taxon>Euteleostomi</taxon>
        <taxon>Actinopterygii</taxon>
        <taxon>Neopterygii</taxon>
        <taxon>Teleostei</taxon>
        <taxon>Protacanthopterygii</taxon>
        <taxon>Esociformes</taxon>
        <taxon>Umbridae</taxon>
        <taxon>Dallia</taxon>
    </lineage>
</organism>
<accession>A0ACC2GLN7</accession>
<protein>
    <submittedName>
        <fullName evidence="1">Uncharacterized protein</fullName>
    </submittedName>
</protein>
<sequence>MDMFWKATEFHGLNTEDVSQRALVRQIACPSVLPEGRGGLRHFILLIGAWPSAPRRQLENGPIAGHRPQGHLRDTLTRADCFSEPLRQRLAPHGRSSPAPPLAH</sequence>
<evidence type="ECO:0000313" key="2">
    <source>
        <dbReference type="Proteomes" id="UP001157502"/>
    </source>
</evidence>
<name>A0ACC2GLN7_DALPE</name>
<proteinExistence type="predicted"/>
<reference evidence="1" key="1">
    <citation type="submission" date="2021-05" db="EMBL/GenBank/DDBJ databases">
        <authorList>
            <person name="Pan Q."/>
            <person name="Jouanno E."/>
            <person name="Zahm M."/>
            <person name="Klopp C."/>
            <person name="Cabau C."/>
            <person name="Louis A."/>
            <person name="Berthelot C."/>
            <person name="Parey E."/>
            <person name="Roest Crollius H."/>
            <person name="Montfort J."/>
            <person name="Robinson-Rechavi M."/>
            <person name="Bouchez O."/>
            <person name="Lampietro C."/>
            <person name="Lopez Roques C."/>
            <person name="Donnadieu C."/>
            <person name="Postlethwait J."/>
            <person name="Bobe J."/>
            <person name="Dillon D."/>
            <person name="Chandos A."/>
            <person name="von Hippel F."/>
            <person name="Guiguen Y."/>
        </authorList>
    </citation>
    <scope>NUCLEOTIDE SEQUENCE</scope>
    <source>
        <strain evidence="1">YG-Jan2019</strain>
    </source>
</reference>
<comment type="caution">
    <text evidence="1">The sequence shown here is derived from an EMBL/GenBank/DDBJ whole genome shotgun (WGS) entry which is preliminary data.</text>
</comment>
<gene>
    <name evidence="1" type="ORF">DPEC_G00137710</name>
</gene>
<keyword evidence="2" id="KW-1185">Reference proteome</keyword>
<dbReference type="EMBL" id="CM055738">
    <property type="protein sequence ID" value="KAJ8004576.1"/>
    <property type="molecule type" value="Genomic_DNA"/>
</dbReference>
<evidence type="ECO:0000313" key="1">
    <source>
        <dbReference type="EMBL" id="KAJ8004576.1"/>
    </source>
</evidence>
<dbReference type="Proteomes" id="UP001157502">
    <property type="component" value="Chromosome 11"/>
</dbReference>